<proteinExistence type="predicted"/>
<evidence type="ECO:0000313" key="3">
    <source>
        <dbReference type="EMBL" id="KAB1864084.1"/>
    </source>
</evidence>
<keyword evidence="1 3" id="KW-0378">Hydrolase</keyword>
<dbReference type="GeneID" id="77476398"/>
<gene>
    <name evidence="3" type="ORF">F6A08_08040</name>
</gene>
<evidence type="ECO:0000313" key="4">
    <source>
        <dbReference type="Proteomes" id="UP000478836"/>
    </source>
</evidence>
<dbReference type="EMBL" id="WAAO01000002">
    <property type="protein sequence ID" value="KAB1864084.1"/>
    <property type="molecule type" value="Genomic_DNA"/>
</dbReference>
<dbReference type="InterPro" id="IPR029058">
    <property type="entry name" value="AB_hydrolase_fold"/>
</dbReference>
<dbReference type="GO" id="GO:0016787">
    <property type="term" value="F:hydrolase activity"/>
    <property type="evidence" value="ECO:0007669"/>
    <property type="project" value="UniProtKB-KW"/>
</dbReference>
<comment type="caution">
    <text evidence="3">The sequence shown here is derived from an EMBL/GenBank/DDBJ whole genome shotgun (WGS) entry which is preliminary data.</text>
</comment>
<dbReference type="PANTHER" id="PTHR48081:SF8">
    <property type="entry name" value="ALPHA_BETA HYDROLASE FOLD-3 DOMAIN-CONTAINING PROTEIN-RELATED"/>
    <property type="match status" value="1"/>
</dbReference>
<keyword evidence="4" id="KW-1185">Reference proteome</keyword>
<dbReference type="Proteomes" id="UP000478836">
    <property type="component" value="Unassembled WGS sequence"/>
</dbReference>
<feature type="domain" description="Alpha/beta hydrolase fold-3" evidence="2">
    <location>
        <begin position="94"/>
        <end position="294"/>
    </location>
</feature>
<dbReference type="Gene3D" id="3.40.50.1820">
    <property type="entry name" value="alpha/beta hydrolase"/>
    <property type="match status" value="1"/>
</dbReference>
<dbReference type="InterPro" id="IPR050300">
    <property type="entry name" value="GDXG_lipolytic_enzyme"/>
</dbReference>
<dbReference type="Pfam" id="PF07859">
    <property type="entry name" value="Abhydrolase_3"/>
    <property type="match status" value="1"/>
</dbReference>
<dbReference type="RefSeq" id="WP_151459192.1">
    <property type="nucleotide sequence ID" value="NZ_WAAO01000002.1"/>
</dbReference>
<organism evidence="3 4">
    <name type="scientific">Microbacterium algeriense</name>
    <dbReference type="NCBI Taxonomy" id="2615184"/>
    <lineage>
        <taxon>Bacteria</taxon>
        <taxon>Bacillati</taxon>
        <taxon>Actinomycetota</taxon>
        <taxon>Actinomycetes</taxon>
        <taxon>Micrococcales</taxon>
        <taxon>Microbacteriaceae</taxon>
        <taxon>Microbacterium</taxon>
    </lineage>
</organism>
<dbReference type="InterPro" id="IPR013094">
    <property type="entry name" value="AB_hydrolase_3"/>
</dbReference>
<accession>A0ABQ6V5W8</accession>
<name>A0ABQ6V5W8_9MICO</name>
<evidence type="ECO:0000259" key="2">
    <source>
        <dbReference type="Pfam" id="PF07859"/>
    </source>
</evidence>
<sequence>MTVPLEDLPPLSPAILEWLQRAAEISAALPGLRSEEPTERRRAERELSDLLAAEFTDPAPTGVEISDREVDGASGPCRARVFRTGGAVGPQPTLLWLHGGGWTGGTIDELLNDRICADRTLRSGVQIIALEYRLAPEHPFPAPVDDAVAALADLRRRADDLGIDAERLGVGGNSAGATVAATTALRERDAGRRLHHQALEVLPAALRLVGASGHRHRAASGMQGAERLADLYRAGAPLSAASPLDAADHRGLAPALILAAEFDPLRDGAIAYARVLREAGVPVRLHVGPGHVHGSPGLTARWQGARDWQAVFADELAIAYRTRSGDDASRRPATTAAATDA</sequence>
<dbReference type="PANTHER" id="PTHR48081">
    <property type="entry name" value="AB HYDROLASE SUPERFAMILY PROTEIN C4A8.06C"/>
    <property type="match status" value="1"/>
</dbReference>
<evidence type="ECO:0000256" key="1">
    <source>
        <dbReference type="ARBA" id="ARBA00022801"/>
    </source>
</evidence>
<protein>
    <submittedName>
        <fullName evidence="3">Alpha/beta hydrolase</fullName>
    </submittedName>
</protein>
<dbReference type="SUPFAM" id="SSF53474">
    <property type="entry name" value="alpha/beta-Hydrolases"/>
    <property type="match status" value="1"/>
</dbReference>
<reference evidence="4" key="1">
    <citation type="submission" date="2019-09" db="EMBL/GenBank/DDBJ databases">
        <title>Whole genome sequencing of Microbacterium maritypicum.</title>
        <authorList>
            <person name="Lenchi N."/>
        </authorList>
    </citation>
    <scope>NUCLEOTIDE SEQUENCE [LARGE SCALE GENOMIC DNA]</scope>
    <source>
        <strain evidence="4">G1</strain>
    </source>
</reference>